<dbReference type="InterPro" id="IPR039812">
    <property type="entry name" value="Vesicle-fus_ATPase"/>
</dbReference>
<dbReference type="GO" id="GO:0046872">
    <property type="term" value="F:metal ion binding"/>
    <property type="evidence" value="ECO:0007669"/>
    <property type="project" value="UniProtKB-UniRule"/>
</dbReference>
<comment type="similarity">
    <text evidence="1 4">Belongs to the AAA ATPase family.</text>
</comment>
<dbReference type="EC" id="3.6.4.6" evidence="4"/>
<organism evidence="6 7">
    <name type="scientific">Pristionchus mayeri</name>
    <dbReference type="NCBI Taxonomy" id="1317129"/>
    <lineage>
        <taxon>Eukaryota</taxon>
        <taxon>Metazoa</taxon>
        <taxon>Ecdysozoa</taxon>
        <taxon>Nematoda</taxon>
        <taxon>Chromadorea</taxon>
        <taxon>Rhabditida</taxon>
        <taxon>Rhabditina</taxon>
        <taxon>Diplogasteromorpha</taxon>
        <taxon>Diplogasteroidea</taxon>
        <taxon>Neodiplogasteridae</taxon>
        <taxon>Pristionchus</taxon>
    </lineage>
</organism>
<dbReference type="InterPro" id="IPR027417">
    <property type="entry name" value="P-loop_NTPase"/>
</dbReference>
<comment type="cofactor">
    <cofactor evidence="4">
        <name>Mg(2+)</name>
        <dbReference type="ChEBI" id="CHEBI:18420"/>
    </cofactor>
    <text evidence="4">Binds 1 Mg(2+) ion per subunit.</text>
</comment>
<keyword evidence="4" id="KW-0963">Cytoplasm</keyword>
<evidence type="ECO:0000313" key="6">
    <source>
        <dbReference type="EMBL" id="GMR30813.1"/>
    </source>
</evidence>
<dbReference type="GO" id="GO:0016887">
    <property type="term" value="F:ATP hydrolysis activity"/>
    <property type="evidence" value="ECO:0007669"/>
    <property type="project" value="InterPro"/>
</dbReference>
<comment type="catalytic activity">
    <reaction evidence="4">
        <text>ATP + H2O = ADP + phosphate + H(+)</text>
        <dbReference type="Rhea" id="RHEA:13065"/>
        <dbReference type="ChEBI" id="CHEBI:15377"/>
        <dbReference type="ChEBI" id="CHEBI:15378"/>
        <dbReference type="ChEBI" id="CHEBI:30616"/>
        <dbReference type="ChEBI" id="CHEBI:43474"/>
        <dbReference type="ChEBI" id="CHEBI:456216"/>
        <dbReference type="EC" id="3.6.4.6"/>
    </reaction>
</comment>
<keyword evidence="4" id="KW-0813">Transport</keyword>
<accession>A0AAN5BZ99</accession>
<dbReference type="GO" id="GO:0035494">
    <property type="term" value="P:SNARE complex disassembly"/>
    <property type="evidence" value="ECO:0007669"/>
    <property type="project" value="InterPro"/>
</dbReference>
<dbReference type="SUPFAM" id="SSF52540">
    <property type="entry name" value="P-loop containing nucleoside triphosphate hydrolases"/>
    <property type="match status" value="1"/>
</dbReference>
<keyword evidence="4" id="KW-0378">Hydrolase</keyword>
<comment type="subcellular location">
    <subcellularLocation>
        <location evidence="4">Cytoplasm</location>
    </subcellularLocation>
</comment>
<dbReference type="GO" id="GO:0043001">
    <property type="term" value="P:Golgi to plasma membrane protein transport"/>
    <property type="evidence" value="ECO:0007669"/>
    <property type="project" value="TreeGrafter"/>
</dbReference>
<keyword evidence="3 4" id="KW-0067">ATP-binding</keyword>
<dbReference type="GO" id="GO:0006891">
    <property type="term" value="P:intra-Golgi vesicle-mediated transport"/>
    <property type="evidence" value="ECO:0007669"/>
    <property type="project" value="TreeGrafter"/>
</dbReference>
<feature type="domain" description="ATPase AAA-type core" evidence="5">
    <location>
        <begin position="7"/>
        <end position="90"/>
    </location>
</feature>
<dbReference type="GO" id="GO:0005524">
    <property type="term" value="F:ATP binding"/>
    <property type="evidence" value="ECO:0007669"/>
    <property type="project" value="UniProtKB-UniRule"/>
</dbReference>
<dbReference type="InterPro" id="IPR003959">
    <property type="entry name" value="ATPase_AAA_core"/>
</dbReference>
<comment type="caution">
    <text evidence="6">The sequence shown here is derived from an EMBL/GenBank/DDBJ whole genome shotgun (WGS) entry which is preliminary data.</text>
</comment>
<evidence type="ECO:0000256" key="2">
    <source>
        <dbReference type="ARBA" id="ARBA00022741"/>
    </source>
</evidence>
<evidence type="ECO:0000259" key="5">
    <source>
        <dbReference type="Pfam" id="PF00004"/>
    </source>
</evidence>
<dbReference type="PANTHER" id="PTHR23078:SF3">
    <property type="entry name" value="VESICLE-FUSING ATPASE"/>
    <property type="match status" value="1"/>
</dbReference>
<sequence length="92" mass="10092">VQHVRGIMLYGPPGTGKTLIALQISAIIGATEETIRVVNSSDILDMYVGNSERNMAALFTAAEIDQNRLVASDRIHVIIFDEIDALCRHRGQ</sequence>
<evidence type="ECO:0000256" key="3">
    <source>
        <dbReference type="ARBA" id="ARBA00022840"/>
    </source>
</evidence>
<dbReference type="Pfam" id="PF00004">
    <property type="entry name" value="AAA"/>
    <property type="match status" value="1"/>
</dbReference>
<dbReference type="AlphaFoldDB" id="A0AAN5BZ99"/>
<keyword evidence="4" id="KW-0653">Protein transport</keyword>
<feature type="non-terminal residue" evidence="6">
    <location>
        <position position="1"/>
    </location>
</feature>
<evidence type="ECO:0000256" key="4">
    <source>
        <dbReference type="RuleBase" id="RU367045"/>
    </source>
</evidence>
<protein>
    <recommendedName>
        <fullName evidence="4">Vesicle-fusing ATPase</fullName>
        <ecNumber evidence="4">3.6.4.6</ecNumber>
    </recommendedName>
</protein>
<keyword evidence="7" id="KW-1185">Reference proteome</keyword>
<gene>
    <name evidence="6" type="ORF">PMAYCL1PPCAC_01008</name>
</gene>
<keyword evidence="4" id="KW-0931">ER-Golgi transport</keyword>
<keyword evidence="4" id="KW-0460">Magnesium</keyword>
<dbReference type="PANTHER" id="PTHR23078">
    <property type="entry name" value="VESICULAR-FUSION PROTEIN NSF"/>
    <property type="match status" value="1"/>
</dbReference>
<keyword evidence="2 4" id="KW-0547">Nucleotide-binding</keyword>
<feature type="non-terminal residue" evidence="6">
    <location>
        <position position="92"/>
    </location>
</feature>
<reference evidence="7" key="1">
    <citation type="submission" date="2022-10" db="EMBL/GenBank/DDBJ databases">
        <title>Genome assembly of Pristionchus species.</title>
        <authorList>
            <person name="Yoshida K."/>
            <person name="Sommer R.J."/>
        </authorList>
    </citation>
    <scope>NUCLEOTIDE SEQUENCE [LARGE SCALE GENOMIC DNA]</scope>
    <source>
        <strain evidence="7">RS5460</strain>
    </source>
</reference>
<keyword evidence="4" id="KW-0479">Metal-binding</keyword>
<evidence type="ECO:0000313" key="7">
    <source>
        <dbReference type="Proteomes" id="UP001328107"/>
    </source>
</evidence>
<comment type="function">
    <text evidence="4">Required for vesicle-mediated transport. Catalyzes the fusion of transport vesicles within the Golgi cisternae. Is also required for transport from the endoplasmic reticulum to the Golgi stack. Seems to function as a fusion protein required for the delivery of cargo proteins to all compartments of the Golgi stack independent of vesicle origin.</text>
</comment>
<dbReference type="GO" id="GO:0005795">
    <property type="term" value="C:Golgi stack"/>
    <property type="evidence" value="ECO:0007669"/>
    <property type="project" value="TreeGrafter"/>
</dbReference>
<name>A0AAN5BZ99_9BILA</name>
<dbReference type="EMBL" id="BTRK01000001">
    <property type="protein sequence ID" value="GMR30813.1"/>
    <property type="molecule type" value="Genomic_DNA"/>
</dbReference>
<evidence type="ECO:0000256" key="1">
    <source>
        <dbReference type="ARBA" id="ARBA00006914"/>
    </source>
</evidence>
<dbReference type="Gene3D" id="3.40.50.300">
    <property type="entry name" value="P-loop containing nucleotide triphosphate hydrolases"/>
    <property type="match status" value="1"/>
</dbReference>
<proteinExistence type="inferred from homology"/>
<dbReference type="Proteomes" id="UP001328107">
    <property type="component" value="Unassembled WGS sequence"/>
</dbReference>